<dbReference type="Pfam" id="PF13041">
    <property type="entry name" value="PPR_2"/>
    <property type="match status" value="2"/>
</dbReference>
<dbReference type="EMBL" id="JAMFTS010000004">
    <property type="protein sequence ID" value="KAJ4768395.1"/>
    <property type="molecule type" value="Genomic_DNA"/>
</dbReference>
<dbReference type="InterPro" id="IPR011990">
    <property type="entry name" value="TPR-like_helical_dom_sf"/>
</dbReference>
<dbReference type="PROSITE" id="PS51375">
    <property type="entry name" value="PPR"/>
    <property type="match status" value="6"/>
</dbReference>
<dbReference type="PANTHER" id="PTHR47937:SF5">
    <property type="entry name" value="PENTATRICOPEPTIDE REPEAT-CONTAINING PROTEIN"/>
    <property type="match status" value="1"/>
</dbReference>
<feature type="compositionally biased region" description="Basic and acidic residues" evidence="5">
    <location>
        <begin position="602"/>
        <end position="617"/>
    </location>
</feature>
<keyword evidence="2" id="KW-0809">Transit peptide</keyword>
<dbReference type="Proteomes" id="UP001140206">
    <property type="component" value="Chromosome 4"/>
</dbReference>
<feature type="repeat" description="PPR" evidence="3">
    <location>
        <begin position="415"/>
        <end position="449"/>
    </location>
</feature>
<accession>A0AAV8DHC5</accession>
<dbReference type="Pfam" id="PF01535">
    <property type="entry name" value="PPR"/>
    <property type="match status" value="4"/>
</dbReference>
<feature type="repeat" description="PPR" evidence="3">
    <location>
        <begin position="229"/>
        <end position="259"/>
    </location>
</feature>
<evidence type="ECO:0000256" key="5">
    <source>
        <dbReference type="SAM" id="MobiDB-lite"/>
    </source>
</evidence>
<dbReference type="NCBIfam" id="TIGR00756">
    <property type="entry name" value="PPR"/>
    <property type="match status" value="6"/>
</dbReference>
<feature type="region of interest" description="Disordered" evidence="5">
    <location>
        <begin position="32"/>
        <end position="79"/>
    </location>
</feature>
<dbReference type="AlphaFoldDB" id="A0AAV8DHC5"/>
<protein>
    <submittedName>
        <fullName evidence="6">Pentatricopeptide repeat-containing protein</fullName>
    </submittedName>
</protein>
<sequence length="642" mass="72048">MSLSKPLFFHFHLRPTPFPLATFRRLSFATPEDAAAERRRRKRRLRIEPPLSHSRPAQQTLPRIPRPLSNPNAPKLPEPMSALSGKRLELHNRILGLIRENDLEEASLLTRHSIYSNCRPTAFTCNAVLNALLRQARYSDLLILHRFVTQASVPPSLSTHNIILQAYCDCRKPETALEHFRILLKDDSPVSPSPTSYRILAKGLVDASKLDLAVELKDGMLEKGFVKPDPQVYNFLMGGFVNSNEPDKALSLFEELKEKVGTSEIRDGTPYGNLMKAYFLKGMEEAAMDVHNEVVVKDGSGVRFSAMSYNSVLDALGQNGKLEDALNLFDKMCKEHNPPRRIIVNLGTFNVMADAYCHAGKFDEAVLIFRKMGEKGCIPDTLSYNNLINQLGKNKLLGQAEELFKEMCEREIKPDEYTYVLLVESCFRVDRDDDAVGYFRKMVESGLRPNANAYYKVMVGLVKAGRVDDAKGLFDEMPQREAKPDITSYEILLKAYIDKHRLDDAIKSAKRCLLDEGVIFTEEMKELLEAVLKKEGREDEIARLYEEVERERVEAAARAAEEKAKVEMAAREEEERKKAEAAAKEEAAARASRAAIEAILGRSKEGERGESSTRDDDVGGNTNRPNGGGGISAEQGKVPEMP</sequence>
<reference evidence="6" key="1">
    <citation type="submission" date="2022-08" db="EMBL/GenBank/DDBJ databases">
        <authorList>
            <person name="Marques A."/>
        </authorList>
    </citation>
    <scope>NUCLEOTIDE SEQUENCE</scope>
    <source>
        <strain evidence="6">RhyPub2mFocal</strain>
        <tissue evidence="6">Leaves</tissue>
    </source>
</reference>
<feature type="coiled-coil region" evidence="4">
    <location>
        <begin position="534"/>
        <end position="591"/>
    </location>
</feature>
<organism evidence="6 7">
    <name type="scientific">Rhynchospora pubera</name>
    <dbReference type="NCBI Taxonomy" id="906938"/>
    <lineage>
        <taxon>Eukaryota</taxon>
        <taxon>Viridiplantae</taxon>
        <taxon>Streptophyta</taxon>
        <taxon>Embryophyta</taxon>
        <taxon>Tracheophyta</taxon>
        <taxon>Spermatophyta</taxon>
        <taxon>Magnoliopsida</taxon>
        <taxon>Liliopsida</taxon>
        <taxon>Poales</taxon>
        <taxon>Cyperaceae</taxon>
        <taxon>Cyperoideae</taxon>
        <taxon>Rhynchosporeae</taxon>
        <taxon>Rhynchospora</taxon>
    </lineage>
</organism>
<gene>
    <name evidence="6" type="ORF">LUZ62_078770</name>
</gene>
<keyword evidence="1" id="KW-0677">Repeat</keyword>
<evidence type="ECO:0000256" key="1">
    <source>
        <dbReference type="ARBA" id="ARBA00022737"/>
    </source>
</evidence>
<keyword evidence="7" id="KW-1185">Reference proteome</keyword>
<dbReference type="SUPFAM" id="SSF81901">
    <property type="entry name" value="HCP-like"/>
    <property type="match status" value="1"/>
</dbReference>
<feature type="repeat" description="PPR" evidence="3">
    <location>
        <begin position="345"/>
        <end position="379"/>
    </location>
</feature>
<feature type="repeat" description="PPR" evidence="3">
    <location>
        <begin position="305"/>
        <end position="339"/>
    </location>
</feature>
<evidence type="ECO:0000256" key="2">
    <source>
        <dbReference type="ARBA" id="ARBA00022946"/>
    </source>
</evidence>
<feature type="repeat" description="PPR" evidence="3">
    <location>
        <begin position="380"/>
        <end position="414"/>
    </location>
</feature>
<dbReference type="Gene3D" id="1.25.40.10">
    <property type="entry name" value="Tetratricopeptide repeat domain"/>
    <property type="match status" value="4"/>
</dbReference>
<evidence type="ECO:0000256" key="4">
    <source>
        <dbReference type="SAM" id="Coils"/>
    </source>
</evidence>
<dbReference type="InterPro" id="IPR002885">
    <property type="entry name" value="PPR_rpt"/>
</dbReference>
<dbReference type="PANTHER" id="PTHR47937">
    <property type="entry name" value="PLASTID TRANSCRIPTIONALLY ACTIVE CHROMOSOME 2-LIKE PROTEIN"/>
    <property type="match status" value="1"/>
</dbReference>
<evidence type="ECO:0000256" key="3">
    <source>
        <dbReference type="PROSITE-ProRule" id="PRU00708"/>
    </source>
</evidence>
<feature type="region of interest" description="Disordered" evidence="5">
    <location>
        <begin position="598"/>
        <end position="642"/>
    </location>
</feature>
<dbReference type="InterPro" id="IPR052308">
    <property type="entry name" value="PPR_domain-containing"/>
</dbReference>
<keyword evidence="4" id="KW-0175">Coiled coil</keyword>
<evidence type="ECO:0000313" key="7">
    <source>
        <dbReference type="Proteomes" id="UP001140206"/>
    </source>
</evidence>
<name>A0AAV8DHC5_9POAL</name>
<feature type="repeat" description="PPR" evidence="3">
    <location>
        <begin position="450"/>
        <end position="484"/>
    </location>
</feature>
<proteinExistence type="predicted"/>
<evidence type="ECO:0000313" key="6">
    <source>
        <dbReference type="EMBL" id="KAJ4768395.1"/>
    </source>
</evidence>
<comment type="caution">
    <text evidence="6">The sequence shown here is derived from an EMBL/GenBank/DDBJ whole genome shotgun (WGS) entry which is preliminary data.</text>
</comment>